<dbReference type="EC" id="2.4.-.-" evidence="1"/>
<dbReference type="EMBL" id="JBHLYW010000004">
    <property type="protein sequence ID" value="MFC0076165.1"/>
    <property type="molecule type" value="Genomic_DNA"/>
</dbReference>
<protein>
    <submittedName>
        <fullName evidence="1">Glycosyltransferase</fullName>
        <ecNumber evidence="1">2.4.-.-</ecNumber>
    </submittedName>
</protein>
<dbReference type="GO" id="GO:0016757">
    <property type="term" value="F:glycosyltransferase activity"/>
    <property type="evidence" value="ECO:0007669"/>
    <property type="project" value="UniProtKB-KW"/>
</dbReference>
<dbReference type="RefSeq" id="WP_379685377.1">
    <property type="nucleotide sequence ID" value="NZ_JBHLYW010000004.1"/>
</dbReference>
<evidence type="ECO:0000313" key="2">
    <source>
        <dbReference type="Proteomes" id="UP001589734"/>
    </source>
</evidence>
<reference evidence="1 2" key="1">
    <citation type="submission" date="2024-09" db="EMBL/GenBank/DDBJ databases">
        <authorList>
            <person name="Sun Q."/>
            <person name="Mori K."/>
        </authorList>
    </citation>
    <scope>NUCLEOTIDE SEQUENCE [LARGE SCALE GENOMIC DNA]</scope>
    <source>
        <strain evidence="1 2">CGMCC 1.12926</strain>
    </source>
</reference>
<dbReference type="PANTHER" id="PTHR12526">
    <property type="entry name" value="GLYCOSYLTRANSFERASE"/>
    <property type="match status" value="1"/>
</dbReference>
<name>A0ABV6BL48_9FLAO</name>
<accession>A0ABV6BL48</accession>
<dbReference type="PANTHER" id="PTHR12526:SF630">
    <property type="entry name" value="GLYCOSYLTRANSFERASE"/>
    <property type="match status" value="1"/>
</dbReference>
<gene>
    <name evidence="1" type="ORF">ACFFLS_03900</name>
</gene>
<keyword evidence="2" id="KW-1185">Reference proteome</keyword>
<proteinExistence type="predicted"/>
<keyword evidence="1" id="KW-0328">Glycosyltransferase</keyword>
<organism evidence="1 2">
    <name type="scientific">Flavobacterium procerum</name>
    <dbReference type="NCBI Taxonomy" id="1455569"/>
    <lineage>
        <taxon>Bacteria</taxon>
        <taxon>Pseudomonadati</taxon>
        <taxon>Bacteroidota</taxon>
        <taxon>Flavobacteriia</taxon>
        <taxon>Flavobacteriales</taxon>
        <taxon>Flavobacteriaceae</taxon>
        <taxon>Flavobacterium</taxon>
    </lineage>
</organism>
<dbReference type="Proteomes" id="UP001589734">
    <property type="component" value="Unassembled WGS sequence"/>
</dbReference>
<dbReference type="SUPFAM" id="SSF53756">
    <property type="entry name" value="UDP-Glycosyltransferase/glycogen phosphorylase"/>
    <property type="match status" value="1"/>
</dbReference>
<dbReference type="Pfam" id="PF13692">
    <property type="entry name" value="Glyco_trans_1_4"/>
    <property type="match status" value="1"/>
</dbReference>
<evidence type="ECO:0000313" key="1">
    <source>
        <dbReference type="EMBL" id="MFC0076165.1"/>
    </source>
</evidence>
<sequence length="378" mass="43691">MIHNLKDTDINLHSQAITLDDQGQYYDMIVFSNLRYQFVYQRPQHIMSRMAESMKILFIEEPCYNAENENSGNLMIINERLHVLQPNTRDIKSIAEIIPTYVKNKNIVSGWFYSPTFCPLIELFNFDTIIYDCLEDLSLSKDVTAELIEQEKYLTSRSDIIFTNSKTLYETKNQVHDNVHFFPNSVDEEHFAKALNNISIPADIGDLQSPIVGYYGVIDSRIDFKLLEETAKNLPNVSFVMIGPLSEITQKDLPNTPNIHYLGMKCYNELPYYLKAFDIAMIPFLLDDAVKYNNPTKTLEYMAAKKPIISTKIIEIMRDYSHCVNLIDNTDDFTNAIAFLCDDTERPDMEAAYAKILKNTSWDTTAEKMKTIVKFYAK</sequence>
<dbReference type="Gene3D" id="3.40.50.2000">
    <property type="entry name" value="Glycogen Phosphorylase B"/>
    <property type="match status" value="1"/>
</dbReference>
<keyword evidence="1" id="KW-0808">Transferase</keyword>
<comment type="caution">
    <text evidence="1">The sequence shown here is derived from an EMBL/GenBank/DDBJ whole genome shotgun (WGS) entry which is preliminary data.</text>
</comment>